<evidence type="ECO:0000256" key="5">
    <source>
        <dbReference type="ARBA" id="ARBA00023204"/>
    </source>
</evidence>
<evidence type="ECO:0000313" key="9">
    <source>
        <dbReference type="Proteomes" id="UP000054886"/>
    </source>
</evidence>
<dbReference type="GO" id="GO:0005524">
    <property type="term" value="F:ATP binding"/>
    <property type="evidence" value="ECO:0007669"/>
    <property type="project" value="UniProtKB-KW"/>
</dbReference>
<dbReference type="InterPro" id="IPR027417">
    <property type="entry name" value="P-loop_NTPase"/>
</dbReference>
<dbReference type="GO" id="GO:0003690">
    <property type="term" value="F:double-stranded DNA binding"/>
    <property type="evidence" value="ECO:0007669"/>
    <property type="project" value="TreeGrafter"/>
</dbReference>
<evidence type="ECO:0000256" key="1">
    <source>
        <dbReference type="ARBA" id="ARBA00004123"/>
    </source>
</evidence>
<keyword evidence="2" id="KW-0547">Nucleotide-binding</keyword>
<dbReference type="GO" id="GO:1903112">
    <property type="term" value="P:positive regulation of single-strand break repair via homologous recombination"/>
    <property type="evidence" value="ECO:0007669"/>
    <property type="project" value="EnsemblFungi"/>
</dbReference>
<dbReference type="CDD" id="cd19491">
    <property type="entry name" value="XRCC3"/>
    <property type="match status" value="1"/>
</dbReference>
<keyword evidence="6" id="KW-0539">Nucleus</keyword>
<dbReference type="VEuPathDB" id="FungiDB:GW608_M10351"/>
<dbReference type="VEuPathDB" id="FungiDB:CAGL0M10373g"/>
<feature type="domain" description="RecA family profile 1" evidence="7">
    <location>
        <begin position="82"/>
        <end position="260"/>
    </location>
</feature>
<dbReference type="SUPFAM" id="SSF52540">
    <property type="entry name" value="P-loop containing nucleoside triphosphate hydrolases"/>
    <property type="match status" value="1"/>
</dbReference>
<dbReference type="Proteomes" id="UP000054886">
    <property type="component" value="Unassembled WGS sequence"/>
</dbReference>
<evidence type="ECO:0000256" key="3">
    <source>
        <dbReference type="ARBA" id="ARBA00022763"/>
    </source>
</evidence>
<dbReference type="EMBL" id="LLZZ01000128">
    <property type="protein sequence ID" value="KTB01969.1"/>
    <property type="molecule type" value="Genomic_DNA"/>
</dbReference>
<dbReference type="OrthoDB" id="1861185at2759"/>
<dbReference type="GO" id="GO:0003697">
    <property type="term" value="F:single-stranded DNA binding"/>
    <property type="evidence" value="ECO:0007669"/>
    <property type="project" value="TreeGrafter"/>
</dbReference>
<evidence type="ECO:0000313" key="8">
    <source>
        <dbReference type="EMBL" id="KTB01969.1"/>
    </source>
</evidence>
<gene>
    <name evidence="8" type="ORF">AO440_004303</name>
</gene>
<evidence type="ECO:0000259" key="7">
    <source>
        <dbReference type="PROSITE" id="PS50162"/>
    </source>
</evidence>
<dbReference type="InterPro" id="IPR047348">
    <property type="entry name" value="XRCC3-like_C"/>
</dbReference>
<dbReference type="Gene3D" id="3.40.50.300">
    <property type="entry name" value="P-loop containing nucleotide triphosphate hydrolases"/>
    <property type="match status" value="2"/>
</dbReference>
<dbReference type="PROSITE" id="PS50162">
    <property type="entry name" value="RECA_2"/>
    <property type="match status" value="1"/>
</dbReference>
<dbReference type="GO" id="GO:0000707">
    <property type="term" value="P:meiotic DNA recombinase assembly"/>
    <property type="evidence" value="ECO:0007669"/>
    <property type="project" value="EnsemblFungi"/>
</dbReference>
<dbReference type="VEuPathDB" id="FungiDB:GWK60_M10351"/>
<evidence type="ECO:0000256" key="2">
    <source>
        <dbReference type="ARBA" id="ARBA00022741"/>
    </source>
</evidence>
<dbReference type="VEuPathDB" id="FungiDB:B1J91_M10373g"/>
<dbReference type="AlphaFoldDB" id="A0A0W0CQU8"/>
<sequence length="466" mass="52462">MDLYEELPGSQLLFDPEFETFLEALNANKVTCVDFLTLKAPDLAKLSQRSINEVIRFQQRLIREYDAQYNSNSTKPLAKQIPNKQFTTGDLGIDEVLGGGISTNCITEIFGESSTGKSQLLMQLCLSVQLPISEGGLNAKCVFITTEGDLPTNRLAGMIEARKDWQELGISQSNIFTVSCPDLISQEHIVNVQLPVLLERNKGEIKLIIIDSISHHLRVELDTKSFKDSLENKAYITEMAEKLQGIATKHSVAIVVANQVGDKPLNENLDPYNLNVNDLEYQLGWLVGWKNSTILYRQTIQQIGFQKQQVIASNADSILSDDEDYMLVEEQVRRIKREEDGEKFVESGIGGSTSALARGEVEEADNKLTELKPRKNNSVKKTIKRKMDHRVPNLGLTWANYVSTRILLKKSYAASPMIRRGELKKYKGSDTSDFWQVKRLLKVVYSSFCTPEEINFKITKCGVESV</sequence>
<dbReference type="GO" id="GO:0033065">
    <property type="term" value="C:Rad51C-XRCC3 complex"/>
    <property type="evidence" value="ECO:0007669"/>
    <property type="project" value="EnsemblFungi"/>
</dbReference>
<dbReference type="PANTHER" id="PTHR22942">
    <property type="entry name" value="RECA/RAD51/RADA DNA STRAND-PAIRING FAMILY MEMBER"/>
    <property type="match status" value="1"/>
</dbReference>
<comment type="subcellular location">
    <subcellularLocation>
        <location evidence="1">Nucleus</location>
    </subcellularLocation>
</comment>
<organism evidence="8 9">
    <name type="scientific">Candida glabrata</name>
    <name type="common">Yeast</name>
    <name type="synonym">Torulopsis glabrata</name>
    <dbReference type="NCBI Taxonomy" id="5478"/>
    <lineage>
        <taxon>Eukaryota</taxon>
        <taxon>Fungi</taxon>
        <taxon>Dikarya</taxon>
        <taxon>Ascomycota</taxon>
        <taxon>Saccharomycotina</taxon>
        <taxon>Saccharomycetes</taxon>
        <taxon>Saccharomycetales</taxon>
        <taxon>Saccharomycetaceae</taxon>
        <taxon>Nakaseomyces</taxon>
    </lineage>
</organism>
<dbReference type="Pfam" id="PF08423">
    <property type="entry name" value="Rad51"/>
    <property type="match status" value="1"/>
</dbReference>
<evidence type="ECO:0000256" key="6">
    <source>
        <dbReference type="ARBA" id="ARBA00023242"/>
    </source>
</evidence>
<dbReference type="PANTHER" id="PTHR22942:SF66">
    <property type="entry name" value="RE19845P"/>
    <property type="match status" value="1"/>
</dbReference>
<dbReference type="GO" id="GO:0030491">
    <property type="term" value="P:heteroduplex formation"/>
    <property type="evidence" value="ECO:0007669"/>
    <property type="project" value="EnsemblFungi"/>
</dbReference>
<dbReference type="InterPro" id="IPR013632">
    <property type="entry name" value="Rad51_C"/>
</dbReference>
<protein>
    <submittedName>
        <fullName evidence="8">DNA repair protein RAD57</fullName>
    </submittedName>
</protein>
<reference evidence="8 9" key="1">
    <citation type="submission" date="2015-10" db="EMBL/GenBank/DDBJ databases">
        <title>Draft genomes sequences of Candida glabrata isolates 1A, 1B, 2A, 2B, 3A and 3B.</title>
        <authorList>
            <person name="Haavelsrud O.E."/>
            <person name="Gaustad P."/>
        </authorList>
    </citation>
    <scope>NUCLEOTIDE SEQUENCE [LARGE SCALE GENOMIC DNA]</scope>
    <source>
        <strain evidence="8">910700640</strain>
    </source>
</reference>
<dbReference type="InterPro" id="IPR020588">
    <property type="entry name" value="RecA_ATP-bd"/>
</dbReference>
<comment type="caution">
    <text evidence="8">The sequence shown here is derived from an EMBL/GenBank/DDBJ whole genome shotgun (WGS) entry which is preliminary data.</text>
</comment>
<dbReference type="GO" id="GO:0000722">
    <property type="term" value="P:telomere maintenance via recombination"/>
    <property type="evidence" value="ECO:0007669"/>
    <property type="project" value="EnsemblFungi"/>
</dbReference>
<evidence type="ECO:0000256" key="4">
    <source>
        <dbReference type="ARBA" id="ARBA00022840"/>
    </source>
</evidence>
<name>A0A0W0CQU8_CANGB</name>
<dbReference type="GO" id="GO:0042148">
    <property type="term" value="P:DNA strand invasion"/>
    <property type="evidence" value="ECO:0007669"/>
    <property type="project" value="TreeGrafter"/>
</dbReference>
<dbReference type="GO" id="GO:0140664">
    <property type="term" value="F:ATP-dependent DNA damage sensor activity"/>
    <property type="evidence" value="ECO:0007669"/>
    <property type="project" value="InterPro"/>
</dbReference>
<dbReference type="GO" id="GO:0000150">
    <property type="term" value="F:DNA strand exchange activity"/>
    <property type="evidence" value="ECO:0007669"/>
    <property type="project" value="TreeGrafter"/>
</dbReference>
<dbReference type="VEuPathDB" id="FungiDB:GVI51_M10373"/>
<keyword evidence="4" id="KW-0067">ATP-binding</keyword>
<proteinExistence type="predicted"/>
<accession>A0A0W0CQU8</accession>
<dbReference type="GO" id="GO:0042275">
    <property type="term" value="P:error-free postreplication DNA repair"/>
    <property type="evidence" value="ECO:0007669"/>
    <property type="project" value="EnsemblFungi"/>
</dbReference>
<keyword evidence="3" id="KW-0227">DNA damage</keyword>
<keyword evidence="5" id="KW-0234">DNA repair</keyword>